<dbReference type="Proteomes" id="UP000812287">
    <property type="component" value="Unassembled WGS sequence"/>
</dbReference>
<accession>A0A9P7VGB1</accession>
<comment type="caution">
    <text evidence="2">The sequence shown here is derived from an EMBL/GenBank/DDBJ whole genome shotgun (WGS) entry which is preliminary data.</text>
</comment>
<dbReference type="GeneID" id="66104044"/>
<evidence type="ECO:0000313" key="3">
    <source>
        <dbReference type="Proteomes" id="UP000812287"/>
    </source>
</evidence>
<name>A0A9P7VGB1_9AGAR</name>
<keyword evidence="3" id="KW-1185">Reference proteome</keyword>
<evidence type="ECO:0000313" key="2">
    <source>
        <dbReference type="EMBL" id="KAG7440042.1"/>
    </source>
</evidence>
<dbReference type="RefSeq" id="XP_043033542.1">
    <property type="nucleotide sequence ID" value="XM_043181748.1"/>
</dbReference>
<dbReference type="OrthoDB" id="10646786at2759"/>
<feature type="compositionally biased region" description="Basic and acidic residues" evidence="1">
    <location>
        <begin position="1"/>
        <end position="11"/>
    </location>
</feature>
<protein>
    <submittedName>
        <fullName evidence="2">Uncharacterized protein</fullName>
    </submittedName>
</protein>
<reference evidence="2" key="1">
    <citation type="submission" date="2020-11" db="EMBL/GenBank/DDBJ databases">
        <title>Adaptations for nitrogen fixation in a non-lichenized fungal sporocarp promotes dispersal by wood-feeding termites.</title>
        <authorList>
            <consortium name="DOE Joint Genome Institute"/>
            <person name="Koch R.A."/>
            <person name="Yoon G."/>
            <person name="Arayal U."/>
            <person name="Lail K."/>
            <person name="Amirebrahimi M."/>
            <person name="Labutti K."/>
            <person name="Lipzen A."/>
            <person name="Riley R."/>
            <person name="Barry K."/>
            <person name="Henrissat B."/>
            <person name="Grigoriev I.V."/>
            <person name="Herr J.R."/>
            <person name="Aime M.C."/>
        </authorList>
    </citation>
    <scope>NUCLEOTIDE SEQUENCE</scope>
    <source>
        <strain evidence="2">MCA 3950</strain>
    </source>
</reference>
<organism evidence="2 3">
    <name type="scientific">Guyanagaster necrorhizus</name>
    <dbReference type="NCBI Taxonomy" id="856835"/>
    <lineage>
        <taxon>Eukaryota</taxon>
        <taxon>Fungi</taxon>
        <taxon>Dikarya</taxon>
        <taxon>Basidiomycota</taxon>
        <taxon>Agaricomycotina</taxon>
        <taxon>Agaricomycetes</taxon>
        <taxon>Agaricomycetidae</taxon>
        <taxon>Agaricales</taxon>
        <taxon>Marasmiineae</taxon>
        <taxon>Physalacriaceae</taxon>
        <taxon>Guyanagaster</taxon>
    </lineage>
</organism>
<dbReference type="EMBL" id="MU250578">
    <property type="protein sequence ID" value="KAG7440042.1"/>
    <property type="molecule type" value="Genomic_DNA"/>
</dbReference>
<gene>
    <name evidence="2" type="ORF">BT62DRAFT_648065</name>
</gene>
<feature type="region of interest" description="Disordered" evidence="1">
    <location>
        <begin position="1"/>
        <end position="79"/>
    </location>
</feature>
<proteinExistence type="predicted"/>
<evidence type="ECO:0000256" key="1">
    <source>
        <dbReference type="SAM" id="MobiDB-lite"/>
    </source>
</evidence>
<sequence length="104" mass="11291">MMKLRDVLGHDTDDDSDMDTREVEQSLLISDDSTNKEDITNVDALSDNAPSSPDALPAVSSRMGTPDPSGSNGLARPFLHPNVSRLRSYTPQSSRISSTNVLFI</sequence>
<dbReference type="AlphaFoldDB" id="A0A9P7VGB1"/>